<dbReference type="EMBL" id="ABEU02000012">
    <property type="protein sequence ID" value="PNR43456.1"/>
    <property type="molecule type" value="Genomic_DNA"/>
</dbReference>
<organism evidence="2">
    <name type="scientific">Physcomitrium patens</name>
    <name type="common">Spreading-leaved earth moss</name>
    <name type="synonym">Physcomitrella patens</name>
    <dbReference type="NCBI Taxonomy" id="3218"/>
    <lineage>
        <taxon>Eukaryota</taxon>
        <taxon>Viridiplantae</taxon>
        <taxon>Streptophyta</taxon>
        <taxon>Embryophyta</taxon>
        <taxon>Bryophyta</taxon>
        <taxon>Bryophytina</taxon>
        <taxon>Bryopsida</taxon>
        <taxon>Funariidae</taxon>
        <taxon>Funariales</taxon>
        <taxon>Funariaceae</taxon>
        <taxon>Physcomitrium</taxon>
    </lineage>
</organism>
<evidence type="ECO:0000313" key="3">
    <source>
        <dbReference type="EnsemblPlants" id="Pp3c12_5033V3.1"/>
    </source>
</evidence>
<dbReference type="EnsemblPlants" id="Pp3c12_5033V3.1">
    <property type="protein sequence ID" value="Pp3c12_5033V3.1"/>
    <property type="gene ID" value="Pp3c12_5033"/>
</dbReference>
<reference evidence="3" key="3">
    <citation type="submission" date="2020-12" db="UniProtKB">
        <authorList>
            <consortium name="EnsemblPlants"/>
        </authorList>
    </citation>
    <scope>IDENTIFICATION</scope>
</reference>
<reference evidence="2 4" key="2">
    <citation type="journal article" date="2018" name="Plant J.">
        <title>The Physcomitrella patens chromosome-scale assembly reveals moss genome structure and evolution.</title>
        <authorList>
            <person name="Lang D."/>
            <person name="Ullrich K.K."/>
            <person name="Murat F."/>
            <person name="Fuchs J."/>
            <person name="Jenkins J."/>
            <person name="Haas F.B."/>
            <person name="Piednoel M."/>
            <person name="Gundlach H."/>
            <person name="Van Bel M."/>
            <person name="Meyberg R."/>
            <person name="Vives C."/>
            <person name="Morata J."/>
            <person name="Symeonidi A."/>
            <person name="Hiss M."/>
            <person name="Muchero W."/>
            <person name="Kamisugi Y."/>
            <person name="Saleh O."/>
            <person name="Blanc G."/>
            <person name="Decker E.L."/>
            <person name="van Gessel N."/>
            <person name="Grimwood J."/>
            <person name="Hayes R.D."/>
            <person name="Graham S.W."/>
            <person name="Gunter L.E."/>
            <person name="McDaniel S.F."/>
            <person name="Hoernstein S.N.W."/>
            <person name="Larsson A."/>
            <person name="Li F.W."/>
            <person name="Perroud P.F."/>
            <person name="Phillips J."/>
            <person name="Ranjan P."/>
            <person name="Rokshar D.S."/>
            <person name="Rothfels C.J."/>
            <person name="Schneider L."/>
            <person name="Shu S."/>
            <person name="Stevenson D.W."/>
            <person name="Thummler F."/>
            <person name="Tillich M."/>
            <person name="Villarreal Aguilar J.C."/>
            <person name="Widiez T."/>
            <person name="Wong G.K."/>
            <person name="Wymore A."/>
            <person name="Zhang Y."/>
            <person name="Zimmer A.D."/>
            <person name="Quatrano R.S."/>
            <person name="Mayer K.F.X."/>
            <person name="Goodstein D."/>
            <person name="Casacuberta J.M."/>
            <person name="Vandepoele K."/>
            <person name="Reski R."/>
            <person name="Cuming A.C."/>
            <person name="Tuskan G.A."/>
            <person name="Maumus F."/>
            <person name="Salse J."/>
            <person name="Schmutz J."/>
            <person name="Rensing S.A."/>
        </authorList>
    </citation>
    <scope>NUCLEOTIDE SEQUENCE [LARGE SCALE GENOMIC DNA]</scope>
    <source>
        <strain evidence="3 4">cv. Gransden 2004</strain>
    </source>
</reference>
<name>A0A2K1JPW5_PHYPA</name>
<keyword evidence="1" id="KW-0812">Transmembrane</keyword>
<dbReference type="Proteomes" id="UP000006727">
    <property type="component" value="Chromosome 12"/>
</dbReference>
<dbReference type="InParanoid" id="A0A2K1JPW5"/>
<evidence type="ECO:0000313" key="4">
    <source>
        <dbReference type="Proteomes" id="UP000006727"/>
    </source>
</evidence>
<evidence type="ECO:0000256" key="1">
    <source>
        <dbReference type="SAM" id="Phobius"/>
    </source>
</evidence>
<protein>
    <submittedName>
        <fullName evidence="2 3">Uncharacterized protein</fullName>
    </submittedName>
</protein>
<reference evidence="2 4" key="1">
    <citation type="journal article" date="2008" name="Science">
        <title>The Physcomitrella genome reveals evolutionary insights into the conquest of land by plants.</title>
        <authorList>
            <person name="Rensing S."/>
            <person name="Lang D."/>
            <person name="Zimmer A."/>
            <person name="Terry A."/>
            <person name="Salamov A."/>
            <person name="Shapiro H."/>
            <person name="Nishiyama T."/>
            <person name="Perroud P.-F."/>
            <person name="Lindquist E."/>
            <person name="Kamisugi Y."/>
            <person name="Tanahashi T."/>
            <person name="Sakakibara K."/>
            <person name="Fujita T."/>
            <person name="Oishi K."/>
            <person name="Shin-I T."/>
            <person name="Kuroki Y."/>
            <person name="Toyoda A."/>
            <person name="Suzuki Y."/>
            <person name="Hashimoto A."/>
            <person name="Yamaguchi K."/>
            <person name="Sugano A."/>
            <person name="Kohara Y."/>
            <person name="Fujiyama A."/>
            <person name="Anterola A."/>
            <person name="Aoki S."/>
            <person name="Ashton N."/>
            <person name="Barbazuk W.B."/>
            <person name="Barker E."/>
            <person name="Bennetzen J."/>
            <person name="Bezanilla M."/>
            <person name="Blankenship R."/>
            <person name="Cho S.H."/>
            <person name="Dutcher S."/>
            <person name="Estelle M."/>
            <person name="Fawcett J.A."/>
            <person name="Gundlach H."/>
            <person name="Hanada K."/>
            <person name="Heyl A."/>
            <person name="Hicks K.A."/>
            <person name="Hugh J."/>
            <person name="Lohr M."/>
            <person name="Mayer K."/>
            <person name="Melkozernov A."/>
            <person name="Murata T."/>
            <person name="Nelson D."/>
            <person name="Pils B."/>
            <person name="Prigge M."/>
            <person name="Reiss B."/>
            <person name="Renner T."/>
            <person name="Rombauts S."/>
            <person name="Rushton P."/>
            <person name="Sanderfoot A."/>
            <person name="Schween G."/>
            <person name="Shiu S.-H."/>
            <person name="Stueber K."/>
            <person name="Theodoulou F.L."/>
            <person name="Tu H."/>
            <person name="Van de Peer Y."/>
            <person name="Verrier P.J."/>
            <person name="Waters E."/>
            <person name="Wood A."/>
            <person name="Yang L."/>
            <person name="Cove D."/>
            <person name="Cuming A."/>
            <person name="Hasebe M."/>
            <person name="Lucas S."/>
            <person name="Mishler D.B."/>
            <person name="Reski R."/>
            <person name="Grigoriev I."/>
            <person name="Quatrano R.S."/>
            <person name="Boore J.L."/>
        </authorList>
    </citation>
    <scope>NUCLEOTIDE SEQUENCE [LARGE SCALE GENOMIC DNA]</scope>
    <source>
        <strain evidence="3 4">cv. Gransden 2004</strain>
    </source>
</reference>
<keyword evidence="4" id="KW-1185">Reference proteome</keyword>
<keyword evidence="1" id="KW-1133">Transmembrane helix</keyword>
<sequence>MDEEEASKIFHFLWMISLITKILFLFDITARHIQKYQNLCPRVIWLVNNNNIVIVSHTNGNTTCAILLHVMLDFKAHPVMIDKQLVKELCLAPTYMEPFFFTIVTSIGSKEQATSYTK</sequence>
<keyword evidence="1" id="KW-0472">Membrane</keyword>
<feature type="transmembrane region" description="Helical" evidence="1">
    <location>
        <begin position="12"/>
        <end position="30"/>
    </location>
</feature>
<accession>A0A2K1JPW5</accession>
<gene>
    <name evidence="2" type="ORF">PHYPA_015837</name>
</gene>
<dbReference type="Gramene" id="Pp3c12_5033V3.1">
    <property type="protein sequence ID" value="Pp3c12_5033V3.1"/>
    <property type="gene ID" value="Pp3c12_5033"/>
</dbReference>
<proteinExistence type="predicted"/>
<dbReference type="AlphaFoldDB" id="A0A2K1JPW5"/>
<evidence type="ECO:0000313" key="2">
    <source>
        <dbReference type="EMBL" id="PNR43456.1"/>
    </source>
</evidence>